<protein>
    <submittedName>
        <fullName evidence="1">Uncharacterized protein</fullName>
    </submittedName>
</protein>
<dbReference type="Proteomes" id="UP001597182">
    <property type="component" value="Unassembled WGS sequence"/>
</dbReference>
<sequence length="84" mass="9339">MTRINANVARGTTGALSCSHCRQELEGTPDDYLTHLPHYEGPVTEAGPQVFPDSAVYIDAEVVFRQYYCPGCYTAFRTEVVPRV</sequence>
<evidence type="ECO:0000313" key="1">
    <source>
        <dbReference type="EMBL" id="MFD1236198.1"/>
    </source>
</evidence>
<reference evidence="2" key="1">
    <citation type="journal article" date="2019" name="Int. J. Syst. Evol. Microbiol.">
        <title>The Global Catalogue of Microorganisms (GCM) 10K type strain sequencing project: providing services to taxonomists for standard genome sequencing and annotation.</title>
        <authorList>
            <consortium name="The Broad Institute Genomics Platform"/>
            <consortium name="The Broad Institute Genome Sequencing Center for Infectious Disease"/>
            <person name="Wu L."/>
            <person name="Ma J."/>
        </authorList>
    </citation>
    <scope>NUCLEOTIDE SEQUENCE [LARGE SCALE GENOMIC DNA]</scope>
    <source>
        <strain evidence="2">CCUG 49018</strain>
    </source>
</reference>
<dbReference type="EMBL" id="JBHTMB010000208">
    <property type="protein sequence ID" value="MFD1236198.1"/>
    <property type="molecule type" value="Genomic_DNA"/>
</dbReference>
<evidence type="ECO:0000313" key="2">
    <source>
        <dbReference type="Proteomes" id="UP001597182"/>
    </source>
</evidence>
<keyword evidence="2" id="KW-1185">Reference proteome</keyword>
<accession>A0ABW3VP64</accession>
<dbReference type="RefSeq" id="WP_339124800.1">
    <property type="nucleotide sequence ID" value="NZ_BAABKS010000100.1"/>
</dbReference>
<organism evidence="1 2">
    <name type="scientific">Pseudonocardia benzenivorans</name>
    <dbReference type="NCBI Taxonomy" id="228005"/>
    <lineage>
        <taxon>Bacteria</taxon>
        <taxon>Bacillati</taxon>
        <taxon>Actinomycetota</taxon>
        <taxon>Actinomycetes</taxon>
        <taxon>Pseudonocardiales</taxon>
        <taxon>Pseudonocardiaceae</taxon>
        <taxon>Pseudonocardia</taxon>
    </lineage>
</organism>
<gene>
    <name evidence="1" type="ORF">ACFQ34_23145</name>
</gene>
<proteinExistence type="predicted"/>
<name>A0ABW3VP64_9PSEU</name>
<comment type="caution">
    <text evidence="1">The sequence shown here is derived from an EMBL/GenBank/DDBJ whole genome shotgun (WGS) entry which is preliminary data.</text>
</comment>